<name>A0AAN8ER08_TRICO</name>
<keyword evidence="1" id="KW-1133">Transmembrane helix</keyword>
<proteinExistence type="predicted"/>
<dbReference type="SUPFAM" id="SSF103473">
    <property type="entry name" value="MFS general substrate transporter"/>
    <property type="match status" value="1"/>
</dbReference>
<keyword evidence="3" id="KW-1185">Reference proteome</keyword>
<dbReference type="Proteomes" id="UP001331761">
    <property type="component" value="Unassembled WGS sequence"/>
</dbReference>
<feature type="non-terminal residue" evidence="2">
    <location>
        <position position="380"/>
    </location>
</feature>
<reference evidence="2 3" key="1">
    <citation type="submission" date="2019-10" db="EMBL/GenBank/DDBJ databases">
        <title>Assembly and Annotation for the nematode Trichostrongylus colubriformis.</title>
        <authorList>
            <person name="Martin J."/>
        </authorList>
    </citation>
    <scope>NUCLEOTIDE SEQUENCE [LARGE SCALE GENOMIC DNA]</scope>
    <source>
        <strain evidence="2">G859</strain>
        <tissue evidence="2">Whole worm</tissue>
    </source>
</reference>
<dbReference type="AlphaFoldDB" id="A0AAN8ER08"/>
<feature type="transmembrane region" description="Helical" evidence="1">
    <location>
        <begin position="343"/>
        <end position="369"/>
    </location>
</feature>
<dbReference type="InterPro" id="IPR036259">
    <property type="entry name" value="MFS_trans_sf"/>
</dbReference>
<keyword evidence="1" id="KW-0472">Membrane</keyword>
<organism evidence="2 3">
    <name type="scientific">Trichostrongylus colubriformis</name>
    <name type="common">Black scour worm</name>
    <dbReference type="NCBI Taxonomy" id="6319"/>
    <lineage>
        <taxon>Eukaryota</taxon>
        <taxon>Metazoa</taxon>
        <taxon>Ecdysozoa</taxon>
        <taxon>Nematoda</taxon>
        <taxon>Chromadorea</taxon>
        <taxon>Rhabditida</taxon>
        <taxon>Rhabditina</taxon>
        <taxon>Rhabditomorpha</taxon>
        <taxon>Strongyloidea</taxon>
        <taxon>Trichostrongylidae</taxon>
        <taxon>Trichostrongylus</taxon>
    </lineage>
</organism>
<feature type="transmembrane region" description="Helical" evidence="1">
    <location>
        <begin position="319"/>
        <end position="337"/>
    </location>
</feature>
<feature type="transmembrane region" description="Helical" evidence="1">
    <location>
        <begin position="114"/>
        <end position="136"/>
    </location>
</feature>
<dbReference type="PANTHER" id="PTHR28658">
    <property type="entry name" value="TRANSMEMBRANE PROTEIN 180"/>
    <property type="match status" value="1"/>
</dbReference>
<dbReference type="EMBL" id="WIXE01024897">
    <property type="protein sequence ID" value="KAK5965190.1"/>
    <property type="molecule type" value="Genomic_DNA"/>
</dbReference>
<dbReference type="PANTHER" id="PTHR28658:SF1">
    <property type="entry name" value="MAJOR FACILITATOR SUPERFAMILY DOMAIN CONTAINING 13B"/>
    <property type="match status" value="1"/>
</dbReference>
<feature type="transmembrane region" description="Helical" evidence="1">
    <location>
        <begin position="40"/>
        <end position="61"/>
    </location>
</feature>
<evidence type="ECO:0000256" key="1">
    <source>
        <dbReference type="SAM" id="Phobius"/>
    </source>
</evidence>
<feature type="transmembrane region" description="Helical" evidence="1">
    <location>
        <begin position="82"/>
        <end position="102"/>
    </location>
</feature>
<dbReference type="Pfam" id="PF13347">
    <property type="entry name" value="MFS_2"/>
    <property type="match status" value="1"/>
</dbReference>
<feature type="transmembrane region" description="Helical" evidence="1">
    <location>
        <begin position="287"/>
        <end position="307"/>
    </location>
</feature>
<comment type="caution">
    <text evidence="2">The sequence shown here is derived from an EMBL/GenBank/DDBJ whole genome shotgun (WGS) entry which is preliminary data.</text>
</comment>
<accession>A0AAN8ER08</accession>
<feature type="transmembrane region" description="Helical" evidence="1">
    <location>
        <begin position="177"/>
        <end position="200"/>
    </location>
</feature>
<feature type="transmembrane region" description="Helical" evidence="1">
    <location>
        <begin position="12"/>
        <end position="34"/>
    </location>
</feature>
<evidence type="ECO:0000313" key="3">
    <source>
        <dbReference type="Proteomes" id="UP001331761"/>
    </source>
</evidence>
<evidence type="ECO:0000313" key="2">
    <source>
        <dbReference type="EMBL" id="KAK5965190.1"/>
    </source>
</evidence>
<sequence length="380" mass="42752">MLRNRLRLDNPLIAIGCGQFSLSLMQTIFMFYYVKVYLNIFHVPSMWFNIAQTLYMIWNAVNDPLFGYLQDKPGSWLNSRTWVIRSFAPFMAISFIFMWVPWSDGTALEGIHLIVSLFLYDAFYSAIGVSWSALFADSTKDPRMRVSAMKYSQISILLSVNIIAITEKLSHSLERFWAFQLIVVVVAVVALFCFMVAGSLRPTLPYSIEKESLLLDAEGVVAETPASKGKEVGSIWVATKEIFRESDFIAVITTNFIHTARSVAHMNFASTAVDLLIPQTILPKGSLHLSLFYGVLTLGPQILLILSEQIVVKNGAYRVLMTSYAVSVISGVVFFFVDNPYLVMVFMLIDSITVHSAAPLFNIVVSDFIDDDAKRHSRRS</sequence>
<gene>
    <name evidence="2" type="ORF">GCK32_013027</name>
</gene>
<keyword evidence="1 2" id="KW-0812">Transmembrane</keyword>
<dbReference type="InterPro" id="IPR040035">
    <property type="entry name" value="TMEM180"/>
</dbReference>
<dbReference type="Gene3D" id="1.20.1250.20">
    <property type="entry name" value="MFS general substrate transporter like domains"/>
    <property type="match status" value="1"/>
</dbReference>
<protein>
    <submittedName>
        <fullName evidence="2">Transmembrane protein</fullName>
    </submittedName>
</protein>